<dbReference type="Proteomes" id="UP000012283">
    <property type="component" value="Unassembled WGS sequence"/>
</dbReference>
<dbReference type="PATRIC" id="fig|1308866.3.peg.1198"/>
<evidence type="ECO:0000256" key="1">
    <source>
        <dbReference type="SAM" id="MobiDB-lite"/>
    </source>
</evidence>
<comment type="caution">
    <text evidence="3">The sequence shown here is derived from an EMBL/GenBank/DDBJ whole genome shotgun (WGS) entry which is preliminary data.</text>
</comment>
<dbReference type="eggNOG" id="COG0860">
    <property type="taxonomic scope" value="Bacteria"/>
</dbReference>
<dbReference type="InterPro" id="IPR010897">
    <property type="entry name" value="Spore_II_P"/>
</dbReference>
<keyword evidence="4" id="KW-1185">Reference proteome</keyword>
<dbReference type="RefSeq" id="WP_003466599.1">
    <property type="nucleotide sequence ID" value="NZ_APML01000019.1"/>
</dbReference>
<feature type="transmembrane region" description="Helical" evidence="2">
    <location>
        <begin position="20"/>
        <end position="43"/>
    </location>
</feature>
<organism evidence="3 4">
    <name type="scientific">Gracilibacillus halophilus YIM-C55.5</name>
    <dbReference type="NCBI Taxonomy" id="1308866"/>
    <lineage>
        <taxon>Bacteria</taxon>
        <taxon>Bacillati</taxon>
        <taxon>Bacillota</taxon>
        <taxon>Bacilli</taxon>
        <taxon>Bacillales</taxon>
        <taxon>Bacillaceae</taxon>
        <taxon>Gracilibacillus</taxon>
    </lineage>
</organism>
<dbReference type="STRING" id="1308866.J416_05923"/>
<proteinExistence type="predicted"/>
<name>N4WT58_9BACI</name>
<keyword evidence="2" id="KW-0472">Membrane</keyword>
<keyword evidence="2" id="KW-1133">Transmembrane helix</keyword>
<keyword evidence="2" id="KW-0812">Transmembrane</keyword>
<evidence type="ECO:0000313" key="4">
    <source>
        <dbReference type="Proteomes" id="UP000012283"/>
    </source>
</evidence>
<feature type="compositionally biased region" description="Basic and acidic residues" evidence="1">
    <location>
        <begin position="152"/>
        <end position="165"/>
    </location>
</feature>
<protein>
    <submittedName>
        <fullName evidence="3">Stage II sporulation protein P</fullName>
    </submittedName>
</protein>
<dbReference type="NCBIfam" id="TIGR02867">
    <property type="entry name" value="spore_II_P"/>
    <property type="match status" value="1"/>
</dbReference>
<sequence length="391" mass="44972">MRPPFHQKKRILFLTQNKIVSIVAMFIIAFFTIFIFVGIFTSLHPNYRVSSNVIQKWTTDIDETLFLSLFSMENRAFSHALPEDEPPINMWQSVFELGTNIRLHDVRSLLGREIPGFDTYDRQILIAGEGTDYTNLTMESTPPLDIVLEEREATEPEEKQDREDSQQSEQTTGERDVVFIYNTHNRESFLPYLPEAEEPNDAFHDEVNITRVSQQLSEDLKRYGIGSKVDDTDIGSILVENDWNYSTHSYQASKEVVETALQEDQHLNYVFDLHRDSMRMDVTTKEIDGKNYAKLMFVIGGDNPHYEKNYALAKSLHEALEKEYPGISRGVEKYGGAGRDGVYNQDVSENALTIEFGGVDNTMEELYNTSEVLAEIFSEYYWNAEKVSGEE</sequence>
<feature type="region of interest" description="Disordered" evidence="1">
    <location>
        <begin position="152"/>
        <end position="175"/>
    </location>
</feature>
<dbReference type="OrthoDB" id="1633470at2"/>
<accession>N4WT58</accession>
<dbReference type="EMBL" id="APML01000019">
    <property type="protein sequence ID" value="ENH97525.1"/>
    <property type="molecule type" value="Genomic_DNA"/>
</dbReference>
<evidence type="ECO:0000313" key="3">
    <source>
        <dbReference type="EMBL" id="ENH97525.1"/>
    </source>
</evidence>
<reference evidence="3 4" key="1">
    <citation type="submission" date="2013-03" db="EMBL/GenBank/DDBJ databases">
        <title>Draft genome sequence of Gracibacillus halophilus YIM-C55.5, a moderately halophilic and thermophilic organism from the Xiaochaidamu salt lake.</title>
        <authorList>
            <person name="Sugumar T."/>
            <person name="Polireddy D.R."/>
            <person name="Antony A."/>
            <person name="Madhava Y.R."/>
            <person name="Sivakumar N."/>
        </authorList>
    </citation>
    <scope>NUCLEOTIDE SEQUENCE [LARGE SCALE GENOMIC DNA]</scope>
    <source>
        <strain evidence="3 4">YIM-C55.5</strain>
    </source>
</reference>
<gene>
    <name evidence="3" type="ORF">J416_05923</name>
</gene>
<dbReference type="AlphaFoldDB" id="N4WT58"/>
<dbReference type="Pfam" id="PF07454">
    <property type="entry name" value="SpoIIP"/>
    <property type="match status" value="1"/>
</dbReference>
<evidence type="ECO:0000256" key="2">
    <source>
        <dbReference type="SAM" id="Phobius"/>
    </source>
</evidence>